<dbReference type="HOGENOM" id="CLU_479146_0_0_1"/>
<gene>
    <name evidence="2" type="ORF">BN7_364</name>
</gene>
<keyword evidence="3" id="KW-1185">Reference proteome</keyword>
<dbReference type="Pfam" id="PF08691">
    <property type="entry name" value="Nse5"/>
    <property type="match status" value="2"/>
</dbReference>
<evidence type="ECO:0000256" key="1">
    <source>
        <dbReference type="SAM" id="MobiDB-lite"/>
    </source>
</evidence>
<proteinExistence type="predicted"/>
<dbReference type="EMBL" id="CAIF01000007">
    <property type="protein sequence ID" value="CCH40830.1"/>
    <property type="molecule type" value="Genomic_DNA"/>
</dbReference>
<accession>K0K7N9</accession>
<protein>
    <submittedName>
        <fullName evidence="2">Non-structural maintenance of chromosome element 5</fullName>
    </submittedName>
</protein>
<dbReference type="Proteomes" id="UP000009328">
    <property type="component" value="Unassembled WGS sequence"/>
</dbReference>
<dbReference type="AlphaFoldDB" id="K0K7N9"/>
<feature type="compositionally biased region" description="Polar residues" evidence="1">
    <location>
        <begin position="174"/>
        <end position="183"/>
    </location>
</feature>
<evidence type="ECO:0000313" key="2">
    <source>
        <dbReference type="EMBL" id="CCH40830.1"/>
    </source>
</evidence>
<organism evidence="2 3">
    <name type="scientific">Wickerhamomyces ciferrii (strain ATCC 14091 / BCRC 22168 / CBS 111 / JCM 3599 / NBRC 0793 / NRRL Y-1031 F-60-10)</name>
    <name type="common">Yeast</name>
    <name type="synonym">Pichia ciferrii</name>
    <dbReference type="NCBI Taxonomy" id="1206466"/>
    <lineage>
        <taxon>Eukaryota</taxon>
        <taxon>Fungi</taxon>
        <taxon>Dikarya</taxon>
        <taxon>Ascomycota</taxon>
        <taxon>Saccharomycotina</taxon>
        <taxon>Saccharomycetes</taxon>
        <taxon>Phaffomycetales</taxon>
        <taxon>Wickerhamomycetaceae</taxon>
        <taxon>Wickerhamomyces</taxon>
    </lineage>
</organism>
<dbReference type="InterPro" id="IPR014803">
    <property type="entry name" value="DNA_repair_Nse5/Nse6"/>
</dbReference>
<sequence>MTTQGARPLSLLAQKQEELLRTFINVKQYDKLLFFLESTLFNNAPTLNCPSPFVINCLFTLATLGEYNNAGLIRKNFEKPLSQQPVSVRAINILRRLVNIVKELDEDVKDEKSNFGGVKYDQEDIIHTQEQLIGSLKLIRSDKGRFLRPRSIQKAYKEKTAEELDEFDKKGSDSDSMMVNSTDWSPQKKLLERNFDRLKPSAAEDESESESEGEGSLDRKSYYILRNERFDIALQGDGFWNAVAWALQCSSTKDNLNLEAWNVWKPILELIFDIIEIDLDQFITRKTNNEDDENGEPALFKNTLIYQFHVRAGYYPIHKVAEHIFTNSKSGIKPIFVNELQKAKSVFLVKPIGESVHQEGEFSWGSMKFRKRLYHLTAKAIYHSDLEHATKQHRWSLRDLARNVTENLLKCSYSDFRLFFILEKEEIKEDWRLQLLLDIIFDFLVQINTFIFNLPDPTWIYDQNPDILEMFLTNVTYEKKYYDQNESGARKMVEDYSKLNLALYLLINLYTDCSGYIGHSKIKKKLIIEWSETGEAKRRKVLESVRVNDLDIDNDLFGLTKTIKLQYNL</sequence>
<comment type="caution">
    <text evidence="2">The sequence shown here is derived from an EMBL/GenBank/DDBJ whole genome shotgun (WGS) entry which is preliminary data.</text>
</comment>
<feature type="region of interest" description="Disordered" evidence="1">
    <location>
        <begin position="163"/>
        <end position="183"/>
    </location>
</feature>
<name>K0K7N9_WICCF</name>
<reference evidence="2 3" key="1">
    <citation type="journal article" date="2012" name="Eukaryot. Cell">
        <title>Draft genome sequence of Wickerhamomyces ciferrii NRRL Y-1031 F-60-10.</title>
        <authorList>
            <person name="Schneider J."/>
            <person name="Andrea H."/>
            <person name="Blom J."/>
            <person name="Jaenicke S."/>
            <person name="Ruckert C."/>
            <person name="Schorsch C."/>
            <person name="Szczepanowski R."/>
            <person name="Farwick M."/>
            <person name="Goesmann A."/>
            <person name="Puhler A."/>
            <person name="Schaffer S."/>
            <person name="Tauch A."/>
            <person name="Kohler T."/>
            <person name="Brinkrolf K."/>
        </authorList>
    </citation>
    <scope>NUCLEOTIDE SEQUENCE [LARGE SCALE GENOMIC DNA]</scope>
    <source>
        <strain evidence="3">ATCC 14091 / BCRC 22168 / CBS 111 / JCM 3599 / NBRC 0793 / NRRL Y-1031 F-60-10</strain>
    </source>
</reference>
<evidence type="ECO:0000313" key="3">
    <source>
        <dbReference type="Proteomes" id="UP000009328"/>
    </source>
</evidence>
<feature type="compositionally biased region" description="Basic and acidic residues" evidence="1">
    <location>
        <begin position="163"/>
        <end position="173"/>
    </location>
</feature>
<dbReference type="InParanoid" id="K0K7N9"/>